<evidence type="ECO:0000256" key="1">
    <source>
        <dbReference type="ARBA" id="ARBA00001947"/>
    </source>
</evidence>
<evidence type="ECO:0000256" key="4">
    <source>
        <dbReference type="ARBA" id="ARBA00022801"/>
    </source>
</evidence>
<feature type="compositionally biased region" description="Acidic residues" evidence="7">
    <location>
        <begin position="62"/>
        <end position="72"/>
    </location>
</feature>
<keyword evidence="6" id="KW-0482">Metalloprotease</keyword>
<dbReference type="Gene3D" id="3.40.630.10">
    <property type="entry name" value="Zn peptidases"/>
    <property type="match status" value="1"/>
</dbReference>
<keyword evidence="5" id="KW-0862">Zinc</keyword>
<feature type="region of interest" description="Disordered" evidence="7">
    <location>
        <begin position="111"/>
        <end position="138"/>
    </location>
</feature>
<dbReference type="SUPFAM" id="SSF53187">
    <property type="entry name" value="Zn-dependent exopeptidases"/>
    <property type="match status" value="1"/>
</dbReference>
<feature type="compositionally biased region" description="Polar residues" evidence="7">
    <location>
        <begin position="43"/>
        <end position="53"/>
    </location>
</feature>
<evidence type="ECO:0000259" key="9">
    <source>
        <dbReference type="PROSITE" id="PS52035"/>
    </source>
</evidence>
<dbReference type="AlphaFoldDB" id="A0A3B1DVC0"/>
<name>A0A3B1DVC0_9ZZZZ</name>
<evidence type="ECO:0000256" key="5">
    <source>
        <dbReference type="ARBA" id="ARBA00022833"/>
    </source>
</evidence>
<dbReference type="InterPro" id="IPR000834">
    <property type="entry name" value="Peptidase_M14"/>
</dbReference>
<evidence type="ECO:0000256" key="6">
    <source>
        <dbReference type="ARBA" id="ARBA00023049"/>
    </source>
</evidence>
<dbReference type="CDD" id="cd06905">
    <property type="entry name" value="M14-like"/>
    <property type="match status" value="1"/>
</dbReference>
<dbReference type="GO" id="GO:0005615">
    <property type="term" value="C:extracellular space"/>
    <property type="evidence" value="ECO:0007669"/>
    <property type="project" value="TreeGrafter"/>
</dbReference>
<evidence type="ECO:0000259" key="8">
    <source>
        <dbReference type="PROSITE" id="PS50206"/>
    </source>
</evidence>
<feature type="domain" description="Rhodanese" evidence="8">
    <location>
        <begin position="229"/>
        <end position="251"/>
    </location>
</feature>
<organism evidence="10">
    <name type="scientific">hydrothermal vent metagenome</name>
    <dbReference type="NCBI Taxonomy" id="652676"/>
    <lineage>
        <taxon>unclassified sequences</taxon>
        <taxon>metagenomes</taxon>
        <taxon>ecological metagenomes</taxon>
    </lineage>
</organism>
<dbReference type="PROSITE" id="PS50206">
    <property type="entry name" value="RHODANESE_3"/>
    <property type="match status" value="1"/>
</dbReference>
<keyword evidence="4" id="KW-0378">Hydrolase</keyword>
<dbReference type="PROSITE" id="PS52035">
    <property type="entry name" value="PEPTIDASE_M14"/>
    <property type="match status" value="1"/>
</dbReference>
<evidence type="ECO:0000256" key="3">
    <source>
        <dbReference type="ARBA" id="ARBA00022670"/>
    </source>
</evidence>
<dbReference type="PANTHER" id="PTHR11705">
    <property type="entry name" value="PROTEASE FAMILY M14 CARBOXYPEPTIDASE A,B"/>
    <property type="match status" value="1"/>
</dbReference>
<comment type="similarity">
    <text evidence="2">Belongs to the peptidase M14 family.</text>
</comment>
<reference evidence="10" key="1">
    <citation type="submission" date="2018-06" db="EMBL/GenBank/DDBJ databases">
        <authorList>
            <person name="Zhirakovskaya E."/>
        </authorList>
    </citation>
    <scope>NUCLEOTIDE SEQUENCE</scope>
</reference>
<sequence>LWYLTKAYGQNEDLTELVDNYSFYFLVSQNPDGREYWFAEGNTPHSSRSNQRPVDSDRDGLIDEDPADDLDGDGSITQMWKQDPDGRWERDEDDPRVFRRVEAGKTGGWIRLGQEGIDNDGDGRTNEDGPGGDDMNRNWPTDWKPGYVQYGAGEFALSNPETRAIAEFILAHPNIMSGQSYHNTGGMLLRGPGANYMESVYPREDVRVYDEIGRVGEDILPYYDYMVIYKDLYTVHGGFVNWLAEGLGVYSFTNELWAPGKYFQREITRPDAERLWLFRDRLQFGQTFKAYTEYAHPEHGTVLLGGLNKWASRTTPTFMLEEECHRNFAFTMFHADQMAVLEWGPIEVERVGEGDLWQVTVEVKNEKLMPTRSGIQARNQIGRNDLLTCEPEAGRVVMSGSIRERRDTAISEVRFEPGRVQLNRGVPGKGRVLHRFFIEGAEGTTVRLGYSAERAKNLTMEFKLEARERK</sequence>
<dbReference type="EMBL" id="UOGK01000451">
    <property type="protein sequence ID" value="VAX40823.1"/>
    <property type="molecule type" value="Genomic_DNA"/>
</dbReference>
<dbReference type="Pfam" id="PF00246">
    <property type="entry name" value="Peptidase_M14"/>
    <property type="match status" value="2"/>
</dbReference>
<evidence type="ECO:0000313" key="10">
    <source>
        <dbReference type="EMBL" id="VAX40823.1"/>
    </source>
</evidence>
<feature type="region of interest" description="Disordered" evidence="7">
    <location>
        <begin position="37"/>
        <end position="92"/>
    </location>
</feature>
<evidence type="ECO:0000256" key="2">
    <source>
        <dbReference type="ARBA" id="ARBA00005988"/>
    </source>
</evidence>
<feature type="domain" description="Peptidase M14" evidence="9">
    <location>
        <begin position="1"/>
        <end position="281"/>
    </location>
</feature>
<dbReference type="PANTHER" id="PTHR11705:SF143">
    <property type="entry name" value="SLL0236 PROTEIN"/>
    <property type="match status" value="1"/>
</dbReference>
<feature type="compositionally biased region" description="Basic and acidic residues" evidence="7">
    <location>
        <begin position="82"/>
        <end position="92"/>
    </location>
</feature>
<proteinExistence type="inferred from homology"/>
<feature type="non-terminal residue" evidence="10">
    <location>
        <position position="1"/>
    </location>
</feature>
<accession>A0A3B1DVC0</accession>
<protein>
    <submittedName>
        <fullName evidence="10">Uncharacterized protein</fullName>
    </submittedName>
</protein>
<dbReference type="GO" id="GO:0008270">
    <property type="term" value="F:zinc ion binding"/>
    <property type="evidence" value="ECO:0007669"/>
    <property type="project" value="InterPro"/>
</dbReference>
<gene>
    <name evidence="10" type="ORF">MNBD_PLANCTO03-1125</name>
</gene>
<dbReference type="GO" id="GO:0004181">
    <property type="term" value="F:metallocarboxypeptidase activity"/>
    <property type="evidence" value="ECO:0007669"/>
    <property type="project" value="InterPro"/>
</dbReference>
<dbReference type="InterPro" id="IPR001763">
    <property type="entry name" value="Rhodanese-like_dom"/>
</dbReference>
<keyword evidence="3" id="KW-0645">Protease</keyword>
<dbReference type="GO" id="GO:0006508">
    <property type="term" value="P:proteolysis"/>
    <property type="evidence" value="ECO:0007669"/>
    <property type="project" value="UniProtKB-KW"/>
</dbReference>
<evidence type="ECO:0000256" key="7">
    <source>
        <dbReference type="SAM" id="MobiDB-lite"/>
    </source>
</evidence>
<comment type="cofactor">
    <cofactor evidence="1">
        <name>Zn(2+)</name>
        <dbReference type="ChEBI" id="CHEBI:29105"/>
    </cofactor>
</comment>